<dbReference type="GeneID" id="34684482"/>
<dbReference type="GO" id="GO:0045944">
    <property type="term" value="P:positive regulation of transcription by RNA polymerase II"/>
    <property type="evidence" value="ECO:0007669"/>
    <property type="project" value="TreeGrafter"/>
</dbReference>
<dbReference type="SMART" id="SM00066">
    <property type="entry name" value="GAL4"/>
    <property type="match status" value="1"/>
</dbReference>
<dbReference type="Proteomes" id="UP000054304">
    <property type="component" value="Unassembled WGS sequence"/>
</dbReference>
<organism evidence="4 5">
    <name type="scientific">Lachancea lanzarotensis</name>
    <dbReference type="NCBI Taxonomy" id="1245769"/>
    <lineage>
        <taxon>Eukaryota</taxon>
        <taxon>Fungi</taxon>
        <taxon>Dikarya</taxon>
        <taxon>Ascomycota</taxon>
        <taxon>Saccharomycotina</taxon>
        <taxon>Saccharomycetes</taxon>
        <taxon>Saccharomycetales</taxon>
        <taxon>Saccharomycetaceae</taxon>
        <taxon>Lachancea</taxon>
    </lineage>
</organism>
<protein>
    <submittedName>
        <fullName evidence="4">LALA0S02e06018g1_1</fullName>
    </submittedName>
</protein>
<dbReference type="InterPro" id="IPR036864">
    <property type="entry name" value="Zn2-C6_fun-type_DNA-bd_sf"/>
</dbReference>
<accession>A0A0C7N6P7</accession>
<comment type="subcellular location">
    <subcellularLocation>
        <location evidence="1">Nucleus</location>
    </subcellularLocation>
</comment>
<dbReference type="CDD" id="cd00067">
    <property type="entry name" value="GAL4"/>
    <property type="match status" value="1"/>
</dbReference>
<dbReference type="GO" id="GO:0005634">
    <property type="term" value="C:nucleus"/>
    <property type="evidence" value="ECO:0007669"/>
    <property type="project" value="UniProtKB-SubCell"/>
</dbReference>
<dbReference type="EMBL" id="LN736361">
    <property type="protein sequence ID" value="CEP61068.1"/>
    <property type="molecule type" value="Genomic_DNA"/>
</dbReference>
<dbReference type="PANTHER" id="PTHR37534:SF43">
    <property type="entry name" value="FINGER DOMAIN PROTEIN, PUTATIVE (AFU_ORTHOLOGUE AFUA_1G01850)-RELATED"/>
    <property type="match status" value="1"/>
</dbReference>
<dbReference type="GO" id="GO:0008270">
    <property type="term" value="F:zinc ion binding"/>
    <property type="evidence" value="ECO:0007669"/>
    <property type="project" value="InterPro"/>
</dbReference>
<dbReference type="PROSITE" id="PS00463">
    <property type="entry name" value="ZN2_CY6_FUNGAL_1"/>
    <property type="match status" value="1"/>
</dbReference>
<dbReference type="Pfam" id="PF11951">
    <property type="entry name" value="Fungal_trans_2"/>
    <property type="match status" value="1"/>
</dbReference>
<dbReference type="InterPro" id="IPR001138">
    <property type="entry name" value="Zn2Cys6_DnaBD"/>
</dbReference>
<dbReference type="GO" id="GO:0000976">
    <property type="term" value="F:transcription cis-regulatory region binding"/>
    <property type="evidence" value="ECO:0007669"/>
    <property type="project" value="TreeGrafter"/>
</dbReference>
<sequence>MTTKTTGQRSRSGCNNCKSARIKCDETKPKCRNCVRRNEAKCDFSMLLKWGGQFSRGAKKVSKDLPDAAFCSGVLVMDKKKGRKRSSSQRAASFHDLQNNIGDKPFHLTETPQQTIQVFEPVAFLSQETSVFENEAPDNESIITLLENDLQLETNHQIPWGEKLVGNREMVVQERCGLDLRSLAHPAPDILFNSAHHAELFNFYLSETSHLLVPTPYYAYRANPFNTILPQLAMQSPTLLKLMLAFAANHRKEIANYRQDTLALPWVDSGATTRRDDELADHLLSETFTQLLSQFTDKKQRHNNSTLATILMLAGFDIFFCGTRNKWRAHINGARGLLLDKLGVTGQNAVRIVAKSRVLDADSFLLHWFSYLNIIGSLSSVKRVSDTGTPGPLDYDFDYEDEIKAVYLLRTQLKDIDYFTGLETKLLSMLARVAKLIEQKEAYTNEHELDLLLPEAADLAHNIESYLDASENERDQIYHEFQFEGSQPFNTASYRTYKTLRATNAIFALTGVLQIKRRILNLPRNTPTVIKLLVRITNLIREEIPLDSSAESCITFCLFCCGCELIGCELDLHRAVYIDHIETLLRNGMTSARQAKVVMEHCWKDKKSWWEILEERNLDLSFAI</sequence>
<dbReference type="GO" id="GO:0000981">
    <property type="term" value="F:DNA-binding transcription factor activity, RNA polymerase II-specific"/>
    <property type="evidence" value="ECO:0007669"/>
    <property type="project" value="InterPro"/>
</dbReference>
<evidence type="ECO:0000256" key="2">
    <source>
        <dbReference type="ARBA" id="ARBA00023242"/>
    </source>
</evidence>
<dbReference type="OrthoDB" id="5229455at2759"/>
<dbReference type="PROSITE" id="PS50048">
    <property type="entry name" value="ZN2_CY6_FUNGAL_2"/>
    <property type="match status" value="1"/>
</dbReference>
<evidence type="ECO:0000259" key="3">
    <source>
        <dbReference type="PROSITE" id="PS50048"/>
    </source>
</evidence>
<gene>
    <name evidence="4" type="ORF">LALA0_S02e06018g</name>
</gene>
<reference evidence="4 5" key="1">
    <citation type="submission" date="2014-12" db="EMBL/GenBank/DDBJ databases">
        <authorList>
            <person name="Neuveglise Cecile"/>
        </authorList>
    </citation>
    <scope>NUCLEOTIDE SEQUENCE [LARGE SCALE GENOMIC DNA]</scope>
    <source>
        <strain evidence="4 5">CBS 12615</strain>
    </source>
</reference>
<dbReference type="PANTHER" id="PTHR37534">
    <property type="entry name" value="TRANSCRIPTIONAL ACTIVATOR PROTEIN UGA3"/>
    <property type="match status" value="1"/>
</dbReference>
<evidence type="ECO:0000256" key="1">
    <source>
        <dbReference type="ARBA" id="ARBA00004123"/>
    </source>
</evidence>
<dbReference type="Gene3D" id="4.10.240.10">
    <property type="entry name" value="Zn(2)-C6 fungal-type DNA-binding domain"/>
    <property type="match status" value="1"/>
</dbReference>
<dbReference type="AlphaFoldDB" id="A0A0C7N6P7"/>
<dbReference type="Pfam" id="PF00172">
    <property type="entry name" value="Zn_clus"/>
    <property type="match status" value="1"/>
</dbReference>
<dbReference type="HOGENOM" id="CLU_008109_1_0_1"/>
<dbReference type="SUPFAM" id="SSF57701">
    <property type="entry name" value="Zn2/Cys6 DNA-binding domain"/>
    <property type="match status" value="1"/>
</dbReference>
<evidence type="ECO:0000313" key="5">
    <source>
        <dbReference type="Proteomes" id="UP000054304"/>
    </source>
</evidence>
<keyword evidence="5" id="KW-1185">Reference proteome</keyword>
<dbReference type="RefSeq" id="XP_022627304.1">
    <property type="nucleotide sequence ID" value="XM_022773815.1"/>
</dbReference>
<name>A0A0C7N6P7_9SACH</name>
<feature type="domain" description="Zn(2)-C6 fungal-type" evidence="3">
    <location>
        <begin position="13"/>
        <end position="44"/>
    </location>
</feature>
<proteinExistence type="predicted"/>
<dbReference type="InterPro" id="IPR021858">
    <property type="entry name" value="Fun_TF"/>
</dbReference>
<keyword evidence="2" id="KW-0539">Nucleus</keyword>
<evidence type="ECO:0000313" key="4">
    <source>
        <dbReference type="EMBL" id="CEP61068.1"/>
    </source>
</evidence>
<dbReference type="STRING" id="1245769.A0A0C7N6P7"/>